<dbReference type="EMBL" id="LAZR01000107">
    <property type="protein sequence ID" value="KKN90900.1"/>
    <property type="molecule type" value="Genomic_DNA"/>
</dbReference>
<evidence type="ECO:0000313" key="1">
    <source>
        <dbReference type="EMBL" id="KKN90900.1"/>
    </source>
</evidence>
<proteinExistence type="predicted"/>
<reference evidence="1" key="1">
    <citation type="journal article" date="2015" name="Nature">
        <title>Complex archaea that bridge the gap between prokaryotes and eukaryotes.</title>
        <authorList>
            <person name="Spang A."/>
            <person name="Saw J.H."/>
            <person name="Jorgensen S.L."/>
            <person name="Zaremba-Niedzwiedzka K."/>
            <person name="Martijn J."/>
            <person name="Lind A.E."/>
            <person name="van Eijk R."/>
            <person name="Schleper C."/>
            <person name="Guy L."/>
            <person name="Ettema T.J."/>
        </authorList>
    </citation>
    <scope>NUCLEOTIDE SEQUENCE</scope>
</reference>
<sequence>MINIEDMLKYLKVRRDSIIMMISKNFKETQKIDTTHLEVYFTYNAIISDIKNERIVS</sequence>
<accession>A0A0F9UCJ6</accession>
<comment type="caution">
    <text evidence="1">The sequence shown here is derived from an EMBL/GenBank/DDBJ whole genome shotgun (WGS) entry which is preliminary data.</text>
</comment>
<dbReference type="AlphaFoldDB" id="A0A0F9UCJ6"/>
<gene>
    <name evidence="1" type="ORF">LCGC14_0224840</name>
</gene>
<protein>
    <submittedName>
        <fullName evidence="1">Uncharacterized protein</fullName>
    </submittedName>
</protein>
<name>A0A0F9UCJ6_9ZZZZ</name>
<organism evidence="1">
    <name type="scientific">marine sediment metagenome</name>
    <dbReference type="NCBI Taxonomy" id="412755"/>
    <lineage>
        <taxon>unclassified sequences</taxon>
        <taxon>metagenomes</taxon>
        <taxon>ecological metagenomes</taxon>
    </lineage>
</organism>